<proteinExistence type="predicted"/>
<keyword evidence="2" id="KW-1185">Reference proteome</keyword>
<protein>
    <submittedName>
        <fullName evidence="1">Uncharacterized protein</fullName>
    </submittedName>
</protein>
<dbReference type="EMBL" id="JACAZF010000017">
    <property type="protein sequence ID" value="KAF7289230.1"/>
    <property type="molecule type" value="Genomic_DNA"/>
</dbReference>
<sequence length="274" mass="31931">MNNKLKRLLLNHFFHWEKTVLACRRPKTPHFSSNEAYPTVAANTVGRTLSPPPSSAHIKAPLSLLHRALRIQNIAPHKNIKSITDRIFSGPLEYAQLQQEGSTHFVTLSFLSSDSAWLFARSQLTDPLKLEQLTGSDLARWEWLPPTPLPRETADAIGTKLARRTLCISWHKSSPYPTTPQIHTLRRKLSRFGPFVWFWQFNDRRFVVAYADIQTSIFARNRLEDALENQATVRYFPDWTEVSTSYRNSLWNWRMEQQQRVGNKRGVTPEWHWN</sequence>
<organism evidence="1 2">
    <name type="scientific">Mycena indigotica</name>
    <dbReference type="NCBI Taxonomy" id="2126181"/>
    <lineage>
        <taxon>Eukaryota</taxon>
        <taxon>Fungi</taxon>
        <taxon>Dikarya</taxon>
        <taxon>Basidiomycota</taxon>
        <taxon>Agaricomycotina</taxon>
        <taxon>Agaricomycetes</taxon>
        <taxon>Agaricomycetidae</taxon>
        <taxon>Agaricales</taxon>
        <taxon>Marasmiineae</taxon>
        <taxon>Mycenaceae</taxon>
        <taxon>Mycena</taxon>
    </lineage>
</organism>
<dbReference type="Proteomes" id="UP000636479">
    <property type="component" value="Unassembled WGS sequence"/>
</dbReference>
<evidence type="ECO:0000313" key="1">
    <source>
        <dbReference type="EMBL" id="KAF7289230.1"/>
    </source>
</evidence>
<dbReference type="OrthoDB" id="10582537at2759"/>
<accession>A0A8H6RZ31</accession>
<dbReference type="AlphaFoldDB" id="A0A8H6RZ31"/>
<dbReference type="GeneID" id="59352776"/>
<evidence type="ECO:0000313" key="2">
    <source>
        <dbReference type="Proteomes" id="UP000636479"/>
    </source>
</evidence>
<reference evidence="1" key="1">
    <citation type="submission" date="2020-05" db="EMBL/GenBank/DDBJ databases">
        <title>Mycena genomes resolve the evolution of fungal bioluminescence.</title>
        <authorList>
            <person name="Tsai I.J."/>
        </authorList>
    </citation>
    <scope>NUCLEOTIDE SEQUENCE</scope>
    <source>
        <strain evidence="1">171206Taipei</strain>
    </source>
</reference>
<name>A0A8H6RZ31_9AGAR</name>
<gene>
    <name evidence="1" type="ORF">MIND_01384400</name>
</gene>
<comment type="caution">
    <text evidence="1">The sequence shown here is derived from an EMBL/GenBank/DDBJ whole genome shotgun (WGS) entry which is preliminary data.</text>
</comment>
<dbReference type="RefSeq" id="XP_037213261.1">
    <property type="nucleotide sequence ID" value="XM_037370260.1"/>
</dbReference>